<evidence type="ECO:0000313" key="1">
    <source>
        <dbReference type="EMBL" id="NOU71304.1"/>
    </source>
</evidence>
<name>A0ABX1XSN0_9BACL</name>
<sequence length="237" mass="27641">MAVSLRPKMIVRSEEAALDPDEVDRKVESYMSDDRVFGYMAPFHIDEFYQPDKVDKLRSEIAEVNDGIIVVIGFGASLIASGDVLIYADLARWEIQLRYRAKVMDNWRASKREDDTLRLYKRSFFFEWRMADRLKRSLFDRVNYYLDSNTKNEPKMLSKQALFAGLSQTASQPFRLVPCFDPGVWGGTWLESNIDLPKKIIHTRGGSMVCRKKTAFIFNTDLCVWRYRHQSSLLRID</sequence>
<keyword evidence="2" id="KW-1185">Reference proteome</keyword>
<reference evidence="1 2" key="1">
    <citation type="submission" date="2019-10" db="EMBL/GenBank/DDBJ databases">
        <title>Description of Paenibacillus terrestris sp. nov.</title>
        <authorList>
            <person name="Carlier A."/>
            <person name="Qi S."/>
        </authorList>
    </citation>
    <scope>NUCLEOTIDE SEQUENCE [LARGE SCALE GENOMIC DNA]</scope>
    <source>
        <strain evidence="1 2">LMG 31458</strain>
    </source>
</reference>
<protein>
    <submittedName>
        <fullName evidence="1">Uncharacterized protein</fullName>
    </submittedName>
</protein>
<proteinExistence type="predicted"/>
<organism evidence="1 2">
    <name type="scientific">Paenibacillus phytorum</name>
    <dbReference type="NCBI Taxonomy" id="2654977"/>
    <lineage>
        <taxon>Bacteria</taxon>
        <taxon>Bacillati</taxon>
        <taxon>Bacillota</taxon>
        <taxon>Bacilli</taxon>
        <taxon>Bacillales</taxon>
        <taxon>Paenibacillaceae</taxon>
        <taxon>Paenibacillus</taxon>
    </lineage>
</organism>
<evidence type="ECO:0000313" key="2">
    <source>
        <dbReference type="Proteomes" id="UP000616779"/>
    </source>
</evidence>
<dbReference type="Proteomes" id="UP000616779">
    <property type="component" value="Unassembled WGS sequence"/>
</dbReference>
<gene>
    <name evidence="1" type="ORF">GC098_07700</name>
</gene>
<dbReference type="EMBL" id="WHOA01000058">
    <property type="protein sequence ID" value="NOU71304.1"/>
    <property type="molecule type" value="Genomic_DNA"/>
</dbReference>
<comment type="caution">
    <text evidence="1">The sequence shown here is derived from an EMBL/GenBank/DDBJ whole genome shotgun (WGS) entry which is preliminary data.</text>
</comment>
<accession>A0ABX1XSN0</accession>